<proteinExistence type="predicted"/>
<evidence type="ECO:0000256" key="2">
    <source>
        <dbReference type="SAM" id="SignalP"/>
    </source>
</evidence>
<accession>A0A7S0Y604</accession>
<feature type="chain" id="PRO_5030688619" evidence="2">
    <location>
        <begin position="27"/>
        <end position="341"/>
    </location>
</feature>
<gene>
    <name evidence="3" type="ORF">PDEL1432_LOCUS1990</name>
</gene>
<feature type="compositionally biased region" description="Basic residues" evidence="1">
    <location>
        <begin position="278"/>
        <end position="292"/>
    </location>
</feature>
<name>A0A7S0Y604_9STRA</name>
<feature type="signal peptide" evidence="2">
    <location>
        <begin position="1"/>
        <end position="26"/>
    </location>
</feature>
<organism evidence="3">
    <name type="scientific">Pseudo-nitzschia delicatissima</name>
    <dbReference type="NCBI Taxonomy" id="44447"/>
    <lineage>
        <taxon>Eukaryota</taxon>
        <taxon>Sar</taxon>
        <taxon>Stramenopiles</taxon>
        <taxon>Ochrophyta</taxon>
        <taxon>Bacillariophyta</taxon>
        <taxon>Bacillariophyceae</taxon>
        <taxon>Bacillariophycidae</taxon>
        <taxon>Bacillariales</taxon>
        <taxon>Bacillariaceae</taxon>
        <taxon>Pseudo-nitzschia</taxon>
    </lineage>
</organism>
<feature type="compositionally biased region" description="Polar residues" evidence="1">
    <location>
        <begin position="327"/>
        <end position="341"/>
    </location>
</feature>
<feature type="region of interest" description="Disordered" evidence="1">
    <location>
        <begin position="247"/>
        <end position="341"/>
    </location>
</feature>
<keyword evidence="2" id="KW-0732">Signal</keyword>
<dbReference type="AlphaFoldDB" id="A0A7S0Y604"/>
<dbReference type="EMBL" id="HBFL01002802">
    <property type="protein sequence ID" value="CAD8761950.1"/>
    <property type="molecule type" value="Transcribed_RNA"/>
</dbReference>
<evidence type="ECO:0000313" key="3">
    <source>
        <dbReference type="EMBL" id="CAD8761950.1"/>
    </source>
</evidence>
<sequence>MSRFNFMNMASASLLLLSSSPFSAMAEGGNGAESGRAERELQIADEDDICYPIPLVESTAGEIFAEEKFLVVTVSEPEDRTFLLDNYALDSTAEQAYTASIDCSLSPGSIRTIVNCTTVVEGVDFDPFSYLMYCDAYATNSVDGANVFSDVNLYTEDTCDCGCGELGDFEFLALLAPDGTCPCTCTGVRADCICYAPYQETLVNIWNELYQEKTDFIGKNITIEGVTAVTALYDCGSPPLTTYNSTHVCIPPDETPSPTRSPTNKPTRHPTNKPTNKPTRKPTRSPTKRPTKRPTAPPTTNPTKRPTAPPTTNPTTNPTVSALPSAFPSSIQSVAPTPDVT</sequence>
<evidence type="ECO:0000256" key="1">
    <source>
        <dbReference type="SAM" id="MobiDB-lite"/>
    </source>
</evidence>
<protein>
    <submittedName>
        <fullName evidence="3">Uncharacterized protein</fullName>
    </submittedName>
</protein>
<reference evidence="3" key="1">
    <citation type="submission" date="2021-01" db="EMBL/GenBank/DDBJ databases">
        <authorList>
            <person name="Corre E."/>
            <person name="Pelletier E."/>
            <person name="Niang G."/>
            <person name="Scheremetjew M."/>
            <person name="Finn R."/>
            <person name="Kale V."/>
            <person name="Holt S."/>
            <person name="Cochrane G."/>
            <person name="Meng A."/>
            <person name="Brown T."/>
            <person name="Cohen L."/>
        </authorList>
    </citation>
    <scope>NUCLEOTIDE SEQUENCE</scope>
    <source>
        <strain evidence="3">UNC1205</strain>
    </source>
</reference>